<name>A0ABD4TNM6_9EURY</name>
<dbReference type="AlphaFoldDB" id="A0ABD4TNM6"/>
<dbReference type="SUPFAM" id="SSF102588">
    <property type="entry name" value="LmbE-like"/>
    <property type="match status" value="1"/>
</dbReference>
<organism evidence="1 2">
    <name type="scientific">Methanocalculus taiwanensis</name>
    <dbReference type="NCBI Taxonomy" id="106207"/>
    <lineage>
        <taxon>Archaea</taxon>
        <taxon>Methanobacteriati</taxon>
        <taxon>Methanobacteriota</taxon>
        <taxon>Stenosarchaea group</taxon>
        <taxon>Methanomicrobia</taxon>
        <taxon>Methanomicrobiales</taxon>
        <taxon>Methanocalculaceae</taxon>
        <taxon>Methanocalculus</taxon>
    </lineage>
</organism>
<gene>
    <name evidence="1" type="ORF">FTO68_11550</name>
</gene>
<reference evidence="1 2" key="1">
    <citation type="submission" date="2019-08" db="EMBL/GenBank/DDBJ databases">
        <authorList>
            <person name="Chen S.-C."/>
            <person name="Lai M.-C."/>
            <person name="You Y.-T."/>
        </authorList>
    </citation>
    <scope>NUCLEOTIDE SEQUENCE [LARGE SCALE GENOMIC DNA]</scope>
    <source>
        <strain evidence="1 2">P2F9704a</strain>
    </source>
</reference>
<proteinExistence type="predicted"/>
<evidence type="ECO:0000313" key="2">
    <source>
        <dbReference type="Proteomes" id="UP001524383"/>
    </source>
</evidence>
<dbReference type="Gene3D" id="3.40.50.10320">
    <property type="entry name" value="LmbE-like"/>
    <property type="match status" value="1"/>
</dbReference>
<dbReference type="InterPro" id="IPR024078">
    <property type="entry name" value="LmbE-like_dom_sf"/>
</dbReference>
<keyword evidence="2" id="KW-1185">Reference proteome</keyword>
<sequence>MDHRIVHDASLVALRPIHHRCSKILAYETLSETEWGTGFGAFEPRYYIDVTSTLELKIEAMEAFETELKESPHPRSREGIAHLSKKRGSEILVEAAEAFVPIRIIEV</sequence>
<accession>A0ABD4TNM6</accession>
<dbReference type="Proteomes" id="UP001524383">
    <property type="component" value="Unassembled WGS sequence"/>
</dbReference>
<evidence type="ECO:0000313" key="1">
    <source>
        <dbReference type="EMBL" id="MCQ1539603.1"/>
    </source>
</evidence>
<protein>
    <submittedName>
        <fullName evidence="1">Uncharacterized protein</fullName>
    </submittedName>
</protein>
<dbReference type="EMBL" id="VOTZ01000049">
    <property type="protein sequence ID" value="MCQ1539603.1"/>
    <property type="molecule type" value="Genomic_DNA"/>
</dbReference>
<comment type="caution">
    <text evidence="1">The sequence shown here is derived from an EMBL/GenBank/DDBJ whole genome shotgun (WGS) entry which is preliminary data.</text>
</comment>
<dbReference type="RefSeq" id="WP_255333579.1">
    <property type="nucleotide sequence ID" value="NZ_VOTZ01000049.1"/>
</dbReference>